<dbReference type="CDD" id="cd00761">
    <property type="entry name" value="Glyco_tranf_GTA_type"/>
    <property type="match status" value="1"/>
</dbReference>
<accession>Q13D48</accession>
<dbReference type="InterPro" id="IPR001173">
    <property type="entry name" value="Glyco_trans_2-like"/>
</dbReference>
<dbReference type="HOGENOM" id="CLU_060966_0_0_5"/>
<dbReference type="STRING" id="316057.RPD_0753"/>
<dbReference type="CAZy" id="GT2">
    <property type="family name" value="Glycosyltransferase Family 2"/>
</dbReference>
<dbReference type="eggNOG" id="COG1216">
    <property type="taxonomic scope" value="Bacteria"/>
</dbReference>
<protein>
    <submittedName>
        <fullName evidence="2">Glycosyl transferase, family 2</fullName>
    </submittedName>
</protein>
<dbReference type="GO" id="GO:0016758">
    <property type="term" value="F:hexosyltransferase activity"/>
    <property type="evidence" value="ECO:0007669"/>
    <property type="project" value="UniProtKB-ARBA"/>
</dbReference>
<dbReference type="PANTHER" id="PTHR22916:SF3">
    <property type="entry name" value="UDP-GLCNAC:BETAGAL BETA-1,3-N-ACETYLGLUCOSAMINYLTRANSFERASE-LIKE PROTEIN 1"/>
    <property type="match status" value="1"/>
</dbReference>
<dbReference type="SUPFAM" id="SSF53448">
    <property type="entry name" value="Nucleotide-diphospho-sugar transferases"/>
    <property type="match status" value="1"/>
</dbReference>
<dbReference type="Pfam" id="PF00535">
    <property type="entry name" value="Glycos_transf_2"/>
    <property type="match status" value="1"/>
</dbReference>
<dbReference type="InterPro" id="IPR029044">
    <property type="entry name" value="Nucleotide-diphossugar_trans"/>
</dbReference>
<evidence type="ECO:0000313" key="3">
    <source>
        <dbReference type="Proteomes" id="UP000001818"/>
    </source>
</evidence>
<keyword evidence="2" id="KW-0808">Transferase</keyword>
<dbReference type="KEGG" id="rpd:RPD_0753"/>
<dbReference type="Proteomes" id="UP000001818">
    <property type="component" value="Chromosome"/>
</dbReference>
<evidence type="ECO:0000313" key="2">
    <source>
        <dbReference type="EMBL" id="ABE37991.1"/>
    </source>
</evidence>
<dbReference type="Gene3D" id="3.90.550.10">
    <property type="entry name" value="Spore Coat Polysaccharide Biosynthesis Protein SpsA, Chain A"/>
    <property type="match status" value="1"/>
</dbReference>
<sequence>MPRPLLSVVVPTHNRARYATHAIRSLLSLDASAEVLEIVVHDTSNNAELRDWVESLGNVDARLRYTHSTDSLDLTQNHNRALAMASGRYVCLIGDDDTILPDMLTLAHFAEAHGVECVAPRVVANYAWPDFVSRTFGSAHAGRLYFAKSYGGVEKKQTGPALSASLKRAAQGTEGLPKLYHGLVRSDVIEAIRAKTGNYVHGASPDVSAAIAIAASIEKFVELEFPVTLPGASGGSNTGASAMGKHKGDLHVTRQTARYASTWPALIPAFYSVETVWAHAACVTLQLLKHSALDQFNYPELYAQCLIRHRTDASHIIHSMKQYKDAHSLSTLSLGLKCALSATGITSREVGRLAARALTPTAAGNRRHFDGLETVAEAQSRAIDVVASDDVNLVELLNKE</sequence>
<feature type="domain" description="Glycosyltransferase 2-like" evidence="1">
    <location>
        <begin position="7"/>
        <end position="125"/>
    </location>
</feature>
<name>Q13D48_RHOPS</name>
<proteinExistence type="predicted"/>
<evidence type="ECO:0000259" key="1">
    <source>
        <dbReference type="Pfam" id="PF00535"/>
    </source>
</evidence>
<dbReference type="AlphaFoldDB" id="Q13D48"/>
<organism evidence="2 3">
    <name type="scientific">Rhodopseudomonas palustris (strain BisB5)</name>
    <dbReference type="NCBI Taxonomy" id="316057"/>
    <lineage>
        <taxon>Bacteria</taxon>
        <taxon>Pseudomonadati</taxon>
        <taxon>Pseudomonadota</taxon>
        <taxon>Alphaproteobacteria</taxon>
        <taxon>Hyphomicrobiales</taxon>
        <taxon>Nitrobacteraceae</taxon>
        <taxon>Rhodopseudomonas</taxon>
    </lineage>
</organism>
<dbReference type="PANTHER" id="PTHR22916">
    <property type="entry name" value="GLYCOSYLTRANSFERASE"/>
    <property type="match status" value="1"/>
</dbReference>
<reference evidence="2 3" key="1">
    <citation type="submission" date="2006-03" db="EMBL/GenBank/DDBJ databases">
        <title>Complete sequence of Rhodopseudomonas palustris BisB5.</title>
        <authorList>
            <consortium name="US DOE Joint Genome Institute"/>
            <person name="Copeland A."/>
            <person name="Lucas S."/>
            <person name="Lapidus A."/>
            <person name="Barry K."/>
            <person name="Detter J.C."/>
            <person name="Glavina del Rio T."/>
            <person name="Hammon N."/>
            <person name="Israni S."/>
            <person name="Dalin E."/>
            <person name="Tice H."/>
            <person name="Pitluck S."/>
            <person name="Chain P."/>
            <person name="Malfatti S."/>
            <person name="Shin M."/>
            <person name="Vergez L."/>
            <person name="Schmutz J."/>
            <person name="Larimer F."/>
            <person name="Land M."/>
            <person name="Hauser L."/>
            <person name="Pelletier D.A."/>
            <person name="Kyrpides N."/>
            <person name="Lykidis A."/>
            <person name="Oda Y."/>
            <person name="Harwood C.S."/>
            <person name="Richardson P."/>
        </authorList>
    </citation>
    <scope>NUCLEOTIDE SEQUENCE [LARGE SCALE GENOMIC DNA]</scope>
    <source>
        <strain evidence="2 3">BisB5</strain>
    </source>
</reference>
<gene>
    <name evidence="2" type="ordered locus">RPD_0753</name>
</gene>
<dbReference type="EMBL" id="CP000283">
    <property type="protein sequence ID" value="ABE37991.1"/>
    <property type="molecule type" value="Genomic_DNA"/>
</dbReference>